<evidence type="ECO:0000256" key="1">
    <source>
        <dbReference type="ARBA" id="ARBA00022676"/>
    </source>
</evidence>
<dbReference type="InterPro" id="IPR001296">
    <property type="entry name" value="Glyco_trans_1"/>
</dbReference>
<dbReference type="Gene3D" id="3.40.50.2000">
    <property type="entry name" value="Glycogen Phosphorylase B"/>
    <property type="match status" value="2"/>
</dbReference>
<dbReference type="EMBL" id="UIHC01000013">
    <property type="protein sequence ID" value="SUZ31971.1"/>
    <property type="molecule type" value="Genomic_DNA"/>
</dbReference>
<sequence length="372" mass="40511">MIDYLAESVETRKLTSSKPWLKACFMSSIPTTLHLIPYDGIGGVEVAARSLPVGDHGDLRFGRVYLSAKGGAHPADPDIWTGPSDSEWALANYLGALRHLQRRKPDLLIVSLWRSAIVALLAKLLRPRLKLVVFLHLDRPVHLPDRLLHAVLIRLAHDIWADSAGTLAARVPDGRKGRVISFVTERLEPLPPARPVPKFIFWGRLHAQKGLDRALDILEALKAHYPDTALTLIGPDGGQEAALRAQAARLGLTVAFTGPLPRDQIFARAAGHSFFLMPSHSEGMAMSVVEAMQLGLVPVVTPVGEIGRYAQDGQNALLLGDGTSQDNAARLAALLADPDQVTRMARAAVDRFAHAGLYREDVLAACREVLDR</sequence>
<proteinExistence type="predicted"/>
<reference evidence="5" key="1">
    <citation type="submission" date="2018-08" db="EMBL/GenBank/DDBJ databases">
        <authorList>
            <person name="Rodrigo-Torres L."/>
            <person name="Arahal R. D."/>
            <person name="Lucena T."/>
        </authorList>
    </citation>
    <scope>NUCLEOTIDE SEQUENCE [LARGE SCALE GENOMIC DNA]</scope>
    <source>
        <strain evidence="5">CECT 7235</strain>
    </source>
</reference>
<keyword evidence="5" id="KW-1185">Reference proteome</keyword>
<protein>
    <submittedName>
        <fullName evidence="4">2-deoxystreptamine glucosyltransferase</fullName>
        <ecNumber evidence="4">2.4.1.284</ecNumber>
    </submittedName>
</protein>
<dbReference type="EC" id="2.4.1.284" evidence="4"/>
<dbReference type="PANTHER" id="PTHR12526:SF510">
    <property type="entry name" value="D-INOSITOL 3-PHOSPHATE GLYCOSYLTRANSFERASE"/>
    <property type="match status" value="1"/>
</dbReference>
<evidence type="ECO:0000313" key="5">
    <source>
        <dbReference type="Proteomes" id="UP000272908"/>
    </source>
</evidence>
<name>A0A3B0M7L2_9RHOB</name>
<dbReference type="GO" id="GO:0102318">
    <property type="term" value="F:2-deoxystreptamine glucosyltransferase activity"/>
    <property type="evidence" value="ECO:0007669"/>
    <property type="project" value="UniProtKB-EC"/>
</dbReference>
<evidence type="ECO:0000259" key="3">
    <source>
        <dbReference type="Pfam" id="PF00534"/>
    </source>
</evidence>
<dbReference type="PANTHER" id="PTHR12526">
    <property type="entry name" value="GLYCOSYLTRANSFERASE"/>
    <property type="match status" value="1"/>
</dbReference>
<accession>A0A3B0M7L2</accession>
<keyword evidence="1 4" id="KW-0328">Glycosyltransferase</keyword>
<feature type="domain" description="Glycosyl transferase family 1" evidence="3">
    <location>
        <begin position="197"/>
        <end position="348"/>
    </location>
</feature>
<gene>
    <name evidence="4" type="primary">kanF</name>
    <name evidence="4" type="ORF">ROE7235_01722</name>
</gene>
<organism evidence="4 5">
    <name type="scientific">Roseinatronobacter ekhonensis</name>
    <dbReference type="NCBI Taxonomy" id="254356"/>
    <lineage>
        <taxon>Bacteria</taxon>
        <taxon>Pseudomonadati</taxon>
        <taxon>Pseudomonadota</taxon>
        <taxon>Alphaproteobacteria</taxon>
        <taxon>Rhodobacterales</taxon>
        <taxon>Paracoccaceae</taxon>
        <taxon>Roseinatronobacter</taxon>
    </lineage>
</organism>
<evidence type="ECO:0000313" key="4">
    <source>
        <dbReference type="EMBL" id="SUZ31971.1"/>
    </source>
</evidence>
<evidence type="ECO:0000256" key="2">
    <source>
        <dbReference type="ARBA" id="ARBA00022679"/>
    </source>
</evidence>
<dbReference type="Pfam" id="PF00534">
    <property type="entry name" value="Glycos_transf_1"/>
    <property type="match status" value="1"/>
</dbReference>
<dbReference type="Proteomes" id="UP000272908">
    <property type="component" value="Unassembled WGS sequence"/>
</dbReference>
<dbReference type="SUPFAM" id="SSF53756">
    <property type="entry name" value="UDP-Glycosyltransferase/glycogen phosphorylase"/>
    <property type="match status" value="1"/>
</dbReference>
<dbReference type="AlphaFoldDB" id="A0A3B0M7L2"/>
<dbReference type="CDD" id="cd03801">
    <property type="entry name" value="GT4_PimA-like"/>
    <property type="match status" value="1"/>
</dbReference>
<dbReference type="OrthoDB" id="9790710at2"/>
<keyword evidence="2 4" id="KW-0808">Transferase</keyword>